<feature type="transmembrane region" description="Helical" evidence="1">
    <location>
        <begin position="79"/>
        <end position="101"/>
    </location>
</feature>
<dbReference type="EMBL" id="FNCY01000001">
    <property type="protein sequence ID" value="SDG68652.1"/>
    <property type="molecule type" value="Genomic_DNA"/>
</dbReference>
<protein>
    <submittedName>
        <fullName evidence="2">Uncharacterized protein</fullName>
    </submittedName>
</protein>
<feature type="transmembrane region" description="Helical" evidence="1">
    <location>
        <begin position="23"/>
        <end position="40"/>
    </location>
</feature>
<reference evidence="2 3" key="1">
    <citation type="submission" date="2016-10" db="EMBL/GenBank/DDBJ databases">
        <authorList>
            <person name="de Groot N.N."/>
        </authorList>
    </citation>
    <scope>NUCLEOTIDE SEQUENCE [LARGE SCALE GENOMIC DNA]</scope>
    <source>
        <strain evidence="2 3">DSM 5885</strain>
    </source>
</reference>
<evidence type="ECO:0000256" key="1">
    <source>
        <dbReference type="SAM" id="Phobius"/>
    </source>
</evidence>
<proteinExistence type="predicted"/>
<organism evidence="2 3">
    <name type="scientific">Propionivibrio dicarboxylicus</name>
    <dbReference type="NCBI Taxonomy" id="83767"/>
    <lineage>
        <taxon>Bacteria</taxon>
        <taxon>Pseudomonadati</taxon>
        <taxon>Pseudomonadota</taxon>
        <taxon>Betaproteobacteria</taxon>
        <taxon>Rhodocyclales</taxon>
        <taxon>Rhodocyclaceae</taxon>
        <taxon>Propionivibrio</taxon>
    </lineage>
</organism>
<dbReference type="STRING" id="83767.SAMN05660652_00452"/>
<sequence>MYFFCIVLNLVSALSISAHFLRTGHLAIAILCLLLPLLFFHRQRRSLWGLQVYAYLAAVMWLYTGAQIVAMRLSAGQAWAKAAAIIGVVSLLAVLAGALLNHSTLRDRYPRSKPRSGR</sequence>
<keyword evidence="1" id="KW-0472">Membrane</keyword>
<dbReference type="Proteomes" id="UP000198607">
    <property type="component" value="Unassembled WGS sequence"/>
</dbReference>
<evidence type="ECO:0000313" key="3">
    <source>
        <dbReference type="Proteomes" id="UP000198607"/>
    </source>
</evidence>
<gene>
    <name evidence="2" type="ORF">SAMN05660652_00452</name>
</gene>
<keyword evidence="1" id="KW-1133">Transmembrane helix</keyword>
<accession>A0A1G7W9M9</accession>
<evidence type="ECO:0000313" key="2">
    <source>
        <dbReference type="EMBL" id="SDG68652.1"/>
    </source>
</evidence>
<keyword evidence="3" id="KW-1185">Reference proteome</keyword>
<dbReference type="AlphaFoldDB" id="A0A1G7W9M9"/>
<keyword evidence="1" id="KW-0812">Transmembrane</keyword>
<name>A0A1G7W9M9_9RHOO</name>
<feature type="transmembrane region" description="Helical" evidence="1">
    <location>
        <begin position="52"/>
        <end position="73"/>
    </location>
</feature>